<dbReference type="AlphaFoldDB" id="A0A7S6VTB4"/>
<accession>A0A7S6VTB4</accession>
<gene>
    <name evidence="1" type="ORF">G0028_00375</name>
</gene>
<reference evidence="1 2" key="1">
    <citation type="submission" date="2020-02" db="EMBL/GenBank/DDBJ databases">
        <title>Tigecycline-resistant Acinetobacter species from pigs and migratory birds.</title>
        <authorList>
            <person name="Chen C."/>
            <person name="Sun J."/>
            <person name="Liao X.-P."/>
            <person name="Liu Y.-H."/>
        </authorList>
    </citation>
    <scope>NUCLEOTIDE SEQUENCE [LARGE SCALE GENOMIC DNA]</scope>
    <source>
        <strain evidence="1 2">YH12207_T</strain>
    </source>
</reference>
<name>A0A7S6VTB4_9GAMM</name>
<evidence type="ECO:0000313" key="2">
    <source>
        <dbReference type="Proteomes" id="UP000593966"/>
    </source>
</evidence>
<sequence>MNLLIIGLMVTTFLLMTTAPRSTQEVEQISVQKYQKTSQSIEQDSEV</sequence>
<organism evidence="1 2">
    <name type="scientific">Acinetobacter piscicola</name>
    <dbReference type="NCBI Taxonomy" id="2006115"/>
    <lineage>
        <taxon>Bacteria</taxon>
        <taxon>Pseudomonadati</taxon>
        <taxon>Pseudomonadota</taxon>
        <taxon>Gammaproteobacteria</taxon>
        <taxon>Moraxellales</taxon>
        <taxon>Moraxellaceae</taxon>
        <taxon>Acinetobacter</taxon>
    </lineage>
</organism>
<dbReference type="RefSeq" id="WP_180047940.1">
    <property type="nucleotide sequence ID" value="NZ_CP048659.1"/>
</dbReference>
<keyword evidence="2" id="KW-1185">Reference proteome</keyword>
<protein>
    <submittedName>
        <fullName evidence="1">Uncharacterized protein</fullName>
    </submittedName>
</protein>
<proteinExistence type="predicted"/>
<dbReference type="Proteomes" id="UP000593966">
    <property type="component" value="Chromosome"/>
</dbReference>
<dbReference type="EMBL" id="CP048659">
    <property type="protein sequence ID" value="QOW44489.1"/>
    <property type="molecule type" value="Genomic_DNA"/>
</dbReference>
<evidence type="ECO:0000313" key="1">
    <source>
        <dbReference type="EMBL" id="QOW44489.1"/>
    </source>
</evidence>